<name>A0A067TQ82_GALM3</name>
<dbReference type="EMBL" id="KL142371">
    <property type="protein sequence ID" value="KDR81143.1"/>
    <property type="molecule type" value="Genomic_DNA"/>
</dbReference>
<sequence>MLVWLKGHLSPQKLQEAILSSNEYKKRIVDWLESIIMNEFPVVSDSHENDPCRSMRIRSTSQGVPHPGTLRGPSLSMLQNVSEEPFWIAYHEYIIQLLHEYNWHVHNATCWKNLKSNQEKIAKNCRMRMDGTLYKETIIDSTTGAIQLRRLHPAIASYNDVATFLMKCNLNIQFIGSGDAAKAYMYYITDYITKPTL</sequence>
<keyword evidence="2" id="KW-1185">Reference proteome</keyword>
<evidence type="ECO:0000313" key="1">
    <source>
        <dbReference type="EMBL" id="KDR81143.1"/>
    </source>
</evidence>
<evidence type="ECO:0000313" key="2">
    <source>
        <dbReference type="Proteomes" id="UP000027222"/>
    </source>
</evidence>
<dbReference type="HOGENOM" id="CLU_034012_0_0_1"/>
<dbReference type="AlphaFoldDB" id="A0A067TQ82"/>
<dbReference type="Proteomes" id="UP000027222">
    <property type="component" value="Unassembled WGS sequence"/>
</dbReference>
<dbReference type="OrthoDB" id="3267861at2759"/>
<accession>A0A067TQ82</accession>
<proteinExistence type="predicted"/>
<organism evidence="1 2">
    <name type="scientific">Galerina marginata (strain CBS 339.88)</name>
    <dbReference type="NCBI Taxonomy" id="685588"/>
    <lineage>
        <taxon>Eukaryota</taxon>
        <taxon>Fungi</taxon>
        <taxon>Dikarya</taxon>
        <taxon>Basidiomycota</taxon>
        <taxon>Agaricomycotina</taxon>
        <taxon>Agaricomycetes</taxon>
        <taxon>Agaricomycetidae</taxon>
        <taxon>Agaricales</taxon>
        <taxon>Agaricineae</taxon>
        <taxon>Strophariaceae</taxon>
        <taxon>Galerina</taxon>
    </lineage>
</organism>
<dbReference type="STRING" id="685588.A0A067TQ82"/>
<feature type="non-terminal residue" evidence="1">
    <location>
        <position position="197"/>
    </location>
</feature>
<protein>
    <submittedName>
        <fullName evidence="1">Uncharacterized protein</fullName>
    </submittedName>
</protein>
<reference evidence="2" key="1">
    <citation type="journal article" date="2014" name="Proc. Natl. Acad. Sci. U.S.A.">
        <title>Extensive sampling of basidiomycete genomes demonstrates inadequacy of the white-rot/brown-rot paradigm for wood decay fungi.</title>
        <authorList>
            <person name="Riley R."/>
            <person name="Salamov A.A."/>
            <person name="Brown D.W."/>
            <person name="Nagy L.G."/>
            <person name="Floudas D."/>
            <person name="Held B.W."/>
            <person name="Levasseur A."/>
            <person name="Lombard V."/>
            <person name="Morin E."/>
            <person name="Otillar R."/>
            <person name="Lindquist E.A."/>
            <person name="Sun H."/>
            <person name="LaButti K.M."/>
            <person name="Schmutz J."/>
            <person name="Jabbour D."/>
            <person name="Luo H."/>
            <person name="Baker S.E."/>
            <person name="Pisabarro A.G."/>
            <person name="Walton J.D."/>
            <person name="Blanchette R.A."/>
            <person name="Henrissat B."/>
            <person name="Martin F."/>
            <person name="Cullen D."/>
            <person name="Hibbett D.S."/>
            <person name="Grigoriev I.V."/>
        </authorList>
    </citation>
    <scope>NUCLEOTIDE SEQUENCE [LARGE SCALE GENOMIC DNA]</scope>
    <source>
        <strain evidence="2">CBS 339.88</strain>
    </source>
</reference>
<gene>
    <name evidence="1" type="ORF">GALMADRAFT_16617</name>
</gene>